<dbReference type="AlphaFoldDB" id="A0AA40F2G8"/>
<dbReference type="GO" id="GO:0006351">
    <property type="term" value="P:DNA-templated transcription"/>
    <property type="evidence" value="ECO:0007669"/>
    <property type="project" value="InterPro"/>
</dbReference>
<sequence length="725" mass="78977">MQEIQSRRLRPRVANACDICKLRKIKCSGTEPCSYCVRRAQPDDCHYTIQRRRRRLTNTDDTASPSHSSPPSVLSAPSHHTPAGPNSHPTPPVPSSQHGPASHPASHGLSSHDHHLRSDPANASEEHEGAEVPKEARLLRDTQGKLIFIGDCAPLSFFQTVRRLVTSRVDVHAFAPETSGYSVLENANSRHAFPGGQGSEPPPVEIDVDAAVSAYLEMTSGLVDLFDNTRLRGDMSAWASGRMDRESVGDMESAVNYLVLAIGCQRTNDAAAQRYFEHAQNVAFATLGGNLGVASIQAFILITLYMLGACQLSGAFLFFGIGVRAAYSIGVHRTAVNARFGPESHRQRDRLWKSLRVVDLFLSTSMGRPPATSGTDCTVPYREVGADGQDDFDLLNASVQVLLIIEAIVIEVYSRRKISPRLTEGISRELREWSTRWLQQLKDAVDGSTASETPGTSHGACQVLASYYYAVILVSRPFLMVELHHRLSEGSQISTSGDYDLASGKSKLADACIEAAIMMVEPVQSLIERGLMIRQAPVVVSWLFASSLVLGAGLLGGFGRILEKYCRASISALEYFGEADAHAMQYSLVAKSLLATALEYLEKREMRERIKRTENSSQIFGLVPRPAQDGTAFRPQHHFDSPAVVPGVGGVAKSDTAGPGHADRRSAHFSFDFDASFPGLPDFLPASPELGRSFGFGLDMDPALSSLNLFPLLETDGHIDLANYF</sequence>
<evidence type="ECO:0000256" key="6">
    <source>
        <dbReference type="SAM" id="Phobius"/>
    </source>
</evidence>
<dbReference type="GO" id="GO:0000435">
    <property type="term" value="P:positive regulation of transcription from RNA polymerase II promoter by galactose"/>
    <property type="evidence" value="ECO:0007669"/>
    <property type="project" value="TreeGrafter"/>
</dbReference>
<keyword evidence="3" id="KW-0804">Transcription</keyword>
<dbReference type="PANTHER" id="PTHR47424:SF9">
    <property type="entry name" value="TAH-2"/>
    <property type="match status" value="1"/>
</dbReference>
<evidence type="ECO:0000256" key="4">
    <source>
        <dbReference type="ARBA" id="ARBA00023242"/>
    </source>
</evidence>
<dbReference type="CDD" id="cd12148">
    <property type="entry name" value="fungal_TF_MHR"/>
    <property type="match status" value="1"/>
</dbReference>
<dbReference type="PANTHER" id="PTHR47424">
    <property type="entry name" value="REGULATORY PROTEIN GAL4"/>
    <property type="match status" value="1"/>
</dbReference>
<evidence type="ECO:0000256" key="5">
    <source>
        <dbReference type="SAM" id="MobiDB-lite"/>
    </source>
</evidence>
<dbReference type="PROSITE" id="PS00463">
    <property type="entry name" value="ZN2_CY6_FUNGAL_1"/>
    <property type="match status" value="1"/>
</dbReference>
<dbReference type="InterPro" id="IPR007219">
    <property type="entry name" value="XnlR_reg_dom"/>
</dbReference>
<feature type="transmembrane region" description="Helical" evidence="6">
    <location>
        <begin position="539"/>
        <end position="562"/>
    </location>
</feature>
<evidence type="ECO:0000256" key="1">
    <source>
        <dbReference type="ARBA" id="ARBA00022723"/>
    </source>
</evidence>
<dbReference type="SMART" id="SM00066">
    <property type="entry name" value="GAL4"/>
    <property type="match status" value="1"/>
</dbReference>
<dbReference type="Proteomes" id="UP001172155">
    <property type="component" value="Unassembled WGS sequence"/>
</dbReference>
<organism evidence="8 9">
    <name type="scientific">Schizothecium vesticola</name>
    <dbReference type="NCBI Taxonomy" id="314040"/>
    <lineage>
        <taxon>Eukaryota</taxon>
        <taxon>Fungi</taxon>
        <taxon>Dikarya</taxon>
        <taxon>Ascomycota</taxon>
        <taxon>Pezizomycotina</taxon>
        <taxon>Sordariomycetes</taxon>
        <taxon>Sordariomycetidae</taxon>
        <taxon>Sordariales</taxon>
        <taxon>Schizotheciaceae</taxon>
        <taxon>Schizothecium</taxon>
    </lineage>
</organism>
<dbReference type="PROSITE" id="PS50048">
    <property type="entry name" value="ZN2_CY6_FUNGAL_2"/>
    <property type="match status" value="1"/>
</dbReference>
<keyword evidence="6" id="KW-1133">Transmembrane helix</keyword>
<dbReference type="Gene3D" id="4.10.240.10">
    <property type="entry name" value="Zn(2)-C6 fungal-type DNA-binding domain"/>
    <property type="match status" value="1"/>
</dbReference>
<comment type="caution">
    <text evidence="8">The sequence shown here is derived from an EMBL/GenBank/DDBJ whole genome shotgun (WGS) entry which is preliminary data.</text>
</comment>
<dbReference type="EMBL" id="JAUKUD010000003">
    <property type="protein sequence ID" value="KAK0750012.1"/>
    <property type="molecule type" value="Genomic_DNA"/>
</dbReference>
<dbReference type="InterPro" id="IPR001138">
    <property type="entry name" value="Zn2Cys6_DnaBD"/>
</dbReference>
<evidence type="ECO:0000313" key="8">
    <source>
        <dbReference type="EMBL" id="KAK0750012.1"/>
    </source>
</evidence>
<keyword evidence="4" id="KW-0539">Nucleus</keyword>
<feature type="compositionally biased region" description="Low complexity" evidence="5">
    <location>
        <begin position="64"/>
        <end position="80"/>
    </location>
</feature>
<dbReference type="GO" id="GO:0000981">
    <property type="term" value="F:DNA-binding transcription factor activity, RNA polymerase II-specific"/>
    <property type="evidence" value="ECO:0007669"/>
    <property type="project" value="InterPro"/>
</dbReference>
<dbReference type="Pfam" id="PF04082">
    <property type="entry name" value="Fungal_trans"/>
    <property type="match status" value="1"/>
</dbReference>
<dbReference type="InterPro" id="IPR036864">
    <property type="entry name" value="Zn2-C6_fun-type_DNA-bd_sf"/>
</dbReference>
<evidence type="ECO:0000313" key="9">
    <source>
        <dbReference type="Proteomes" id="UP001172155"/>
    </source>
</evidence>
<feature type="domain" description="Zn(2)-C6 fungal-type" evidence="7">
    <location>
        <begin position="16"/>
        <end position="47"/>
    </location>
</feature>
<dbReference type="InterPro" id="IPR051127">
    <property type="entry name" value="Fungal_SecMet_Regulators"/>
</dbReference>
<dbReference type="SUPFAM" id="SSF57701">
    <property type="entry name" value="Zn2/Cys6 DNA-binding domain"/>
    <property type="match status" value="1"/>
</dbReference>
<dbReference type="GO" id="GO:0000978">
    <property type="term" value="F:RNA polymerase II cis-regulatory region sequence-specific DNA binding"/>
    <property type="evidence" value="ECO:0007669"/>
    <property type="project" value="TreeGrafter"/>
</dbReference>
<dbReference type="CDD" id="cd00067">
    <property type="entry name" value="GAL4"/>
    <property type="match status" value="1"/>
</dbReference>
<name>A0AA40F2G8_9PEZI</name>
<feature type="compositionally biased region" description="Basic and acidic residues" evidence="5">
    <location>
        <begin position="110"/>
        <end position="136"/>
    </location>
</feature>
<dbReference type="GO" id="GO:0008270">
    <property type="term" value="F:zinc ion binding"/>
    <property type="evidence" value="ECO:0007669"/>
    <property type="project" value="InterPro"/>
</dbReference>
<feature type="region of interest" description="Disordered" evidence="5">
    <location>
        <begin position="55"/>
        <end position="136"/>
    </location>
</feature>
<evidence type="ECO:0000256" key="3">
    <source>
        <dbReference type="ARBA" id="ARBA00023163"/>
    </source>
</evidence>
<keyword evidence="6" id="KW-0472">Membrane</keyword>
<protein>
    <recommendedName>
        <fullName evidence="7">Zn(2)-C6 fungal-type domain-containing protein</fullName>
    </recommendedName>
</protein>
<keyword evidence="2" id="KW-0805">Transcription regulation</keyword>
<keyword evidence="1" id="KW-0479">Metal-binding</keyword>
<accession>A0AA40F2G8</accession>
<reference evidence="8" key="1">
    <citation type="submission" date="2023-06" db="EMBL/GenBank/DDBJ databases">
        <title>Genome-scale phylogeny and comparative genomics of the fungal order Sordariales.</title>
        <authorList>
            <consortium name="Lawrence Berkeley National Laboratory"/>
            <person name="Hensen N."/>
            <person name="Bonometti L."/>
            <person name="Westerberg I."/>
            <person name="Brannstrom I.O."/>
            <person name="Guillou S."/>
            <person name="Cros-Aarteil S."/>
            <person name="Calhoun S."/>
            <person name="Haridas S."/>
            <person name="Kuo A."/>
            <person name="Mondo S."/>
            <person name="Pangilinan J."/>
            <person name="Riley R."/>
            <person name="LaButti K."/>
            <person name="Andreopoulos B."/>
            <person name="Lipzen A."/>
            <person name="Chen C."/>
            <person name="Yanf M."/>
            <person name="Daum C."/>
            <person name="Ng V."/>
            <person name="Clum A."/>
            <person name="Steindorff A."/>
            <person name="Ohm R."/>
            <person name="Martin F."/>
            <person name="Silar P."/>
            <person name="Natvig D."/>
            <person name="Lalanne C."/>
            <person name="Gautier V."/>
            <person name="Ament-velasquez S.L."/>
            <person name="Kruys A."/>
            <person name="Hutchinson M.I."/>
            <person name="Powell A.J."/>
            <person name="Barry K."/>
            <person name="Miller A.N."/>
            <person name="Grigoriev I.V."/>
            <person name="Debuchy R."/>
            <person name="Gladieux P."/>
            <person name="Thoren M.H."/>
            <person name="Johannesson H."/>
        </authorList>
    </citation>
    <scope>NUCLEOTIDE SEQUENCE</scope>
    <source>
        <strain evidence="8">SMH3187-1</strain>
    </source>
</reference>
<dbReference type="Pfam" id="PF00172">
    <property type="entry name" value="Zn_clus"/>
    <property type="match status" value="1"/>
</dbReference>
<keyword evidence="6" id="KW-0812">Transmembrane</keyword>
<evidence type="ECO:0000259" key="7">
    <source>
        <dbReference type="PROSITE" id="PS50048"/>
    </source>
</evidence>
<proteinExistence type="predicted"/>
<gene>
    <name evidence="8" type="ORF">B0T18DRAFT_120501</name>
</gene>
<dbReference type="GO" id="GO:0005634">
    <property type="term" value="C:nucleus"/>
    <property type="evidence" value="ECO:0007669"/>
    <property type="project" value="TreeGrafter"/>
</dbReference>
<evidence type="ECO:0000256" key="2">
    <source>
        <dbReference type="ARBA" id="ARBA00023015"/>
    </source>
</evidence>
<feature type="transmembrane region" description="Helical" evidence="6">
    <location>
        <begin position="298"/>
        <end position="321"/>
    </location>
</feature>
<keyword evidence="9" id="KW-1185">Reference proteome</keyword>
<dbReference type="SMART" id="SM00906">
    <property type="entry name" value="Fungal_trans"/>
    <property type="match status" value="1"/>
</dbReference>